<dbReference type="Gramene" id="RZC79877">
    <property type="protein sequence ID" value="RZC79877"/>
    <property type="gene ID" value="C5167_042454"/>
</dbReference>
<feature type="region of interest" description="Disordered" evidence="4">
    <location>
        <begin position="269"/>
        <end position="357"/>
    </location>
</feature>
<feature type="compositionally biased region" description="Polar residues" evidence="4">
    <location>
        <begin position="298"/>
        <end position="308"/>
    </location>
</feature>
<accession>A0A4Y7L4K3</accession>
<evidence type="ECO:0000313" key="7">
    <source>
        <dbReference type="Proteomes" id="UP000316621"/>
    </source>
</evidence>
<reference evidence="6 7" key="1">
    <citation type="journal article" date="2018" name="Science">
        <title>The opium poppy genome and morphinan production.</title>
        <authorList>
            <person name="Guo L."/>
            <person name="Winzer T."/>
            <person name="Yang X."/>
            <person name="Li Y."/>
            <person name="Ning Z."/>
            <person name="He Z."/>
            <person name="Teodor R."/>
            <person name="Lu Y."/>
            <person name="Bowser T.A."/>
            <person name="Graham I.A."/>
            <person name="Ye K."/>
        </authorList>
    </citation>
    <scope>NUCLEOTIDE SEQUENCE [LARGE SCALE GENOMIC DNA]</scope>
    <source>
        <strain evidence="7">cv. HN1</strain>
        <tissue evidence="6">Leaves</tissue>
    </source>
</reference>
<dbReference type="PANTHER" id="PTHR32295">
    <property type="entry name" value="IQ-DOMAIN 5-RELATED"/>
    <property type="match status" value="1"/>
</dbReference>
<dbReference type="OMA" id="VCTFIRA"/>
<evidence type="ECO:0000259" key="5">
    <source>
        <dbReference type="Pfam" id="PF13178"/>
    </source>
</evidence>
<dbReference type="AlphaFoldDB" id="A0A4Y7L4K3"/>
<evidence type="ECO:0000256" key="4">
    <source>
        <dbReference type="SAM" id="MobiDB-lite"/>
    </source>
</evidence>
<feature type="compositionally biased region" description="Basic and acidic residues" evidence="4">
    <location>
        <begin position="510"/>
        <end position="519"/>
    </location>
</feature>
<evidence type="ECO:0000256" key="1">
    <source>
        <dbReference type="ARBA" id="ARBA00022860"/>
    </source>
</evidence>
<feature type="region of interest" description="Disordered" evidence="4">
    <location>
        <begin position="416"/>
        <end position="577"/>
    </location>
</feature>
<name>A0A4Y7L4K3_PAPSO</name>
<dbReference type="PANTHER" id="PTHR32295:SF269">
    <property type="entry name" value="PROTEIN IQ-DOMAIN 28"/>
    <property type="match status" value="1"/>
</dbReference>
<dbReference type="InterPro" id="IPR000048">
    <property type="entry name" value="IQ_motif_EF-hand-BS"/>
</dbReference>
<sequence length="577" mass="62824">MGKSPAKWIKSVLLGKKTSRSSSSKGKDSPKTTSEKGAGDATNVEVADISVGHPSVTQPTYASTDRNGDHAESEEVAVPTVTHDHVALVPGSQDADNLGTEESVGPNDPERVREEVAATKAQAAFRGYLARRAFRALRGIIRLQALIRGHLVRRQAVATLCCLQGVVKLQALYRGKQVRHSDIGAEVRVRCTTVKLLDAKCTSFPGAKALILNQKPSRIVFVSKLLGSSQSAMPLHLQYSMDEPNSYWSWLERWTIFHAWGPLPQTKKFVDSKSQKNKVSNVEAHTARSKRTVRKVPSNGSVHSSSESAKPKRNLRKVPNHSVDPAPEQPQNEVDKVKHNLRKVSNSTIETETNDQLPLETERPIRSVRKASSPAAPVVPEQSNGDCADKMSADAAVEIIHQSDKEIVGTPVETDQLDDVTHDSPPAVELPHQEIHSESENVPVSNGESISKEEDLATNENQKDMKRRSSFPAKQDDLEIGSPKTPKLPSYMQATQSAKAKLRGQGSPKVGHDGDEKSILTRRHSLSSSASNGKLNSASPRTQRLSSGKGGIKTDRSLSASKDVKKHSVVSLQYGPY</sequence>
<feature type="region of interest" description="Disordered" evidence="4">
    <location>
        <begin position="90"/>
        <end position="109"/>
    </location>
</feature>
<organism evidence="6 7">
    <name type="scientific">Papaver somniferum</name>
    <name type="common">Opium poppy</name>
    <dbReference type="NCBI Taxonomy" id="3469"/>
    <lineage>
        <taxon>Eukaryota</taxon>
        <taxon>Viridiplantae</taxon>
        <taxon>Streptophyta</taxon>
        <taxon>Embryophyta</taxon>
        <taxon>Tracheophyta</taxon>
        <taxon>Spermatophyta</taxon>
        <taxon>Magnoliopsida</taxon>
        <taxon>Ranunculales</taxon>
        <taxon>Papaveraceae</taxon>
        <taxon>Papaveroideae</taxon>
        <taxon>Papaver</taxon>
    </lineage>
</organism>
<keyword evidence="1" id="KW-0112">Calmodulin-binding</keyword>
<proteinExistence type="inferred from homology"/>
<dbReference type="SMART" id="SM00015">
    <property type="entry name" value="IQ"/>
    <property type="match status" value="2"/>
</dbReference>
<feature type="compositionally biased region" description="Polar residues" evidence="4">
    <location>
        <begin position="55"/>
        <end position="65"/>
    </location>
</feature>
<feature type="compositionally biased region" description="Polar residues" evidence="4">
    <location>
        <begin position="440"/>
        <end position="449"/>
    </location>
</feature>
<comment type="similarity">
    <text evidence="2">Belongs to the IQD family.</text>
</comment>
<dbReference type="InterPro" id="IPR025064">
    <property type="entry name" value="DUF4005"/>
</dbReference>
<feature type="region of interest" description="Disordered" evidence="4">
    <location>
        <begin position="1"/>
        <end position="73"/>
    </location>
</feature>
<dbReference type="PROSITE" id="PS50096">
    <property type="entry name" value="IQ"/>
    <property type="match status" value="2"/>
</dbReference>
<feature type="domain" description="DUF4005" evidence="5">
    <location>
        <begin position="475"/>
        <end position="547"/>
    </location>
</feature>
<comment type="subunit">
    <text evidence="3">Binds to multiple calmodulin (CaM) in the presence of Ca(2+) and CaM-like proteins.</text>
</comment>
<dbReference type="GO" id="GO:0005516">
    <property type="term" value="F:calmodulin binding"/>
    <property type="evidence" value="ECO:0007669"/>
    <property type="project" value="UniProtKB-KW"/>
</dbReference>
<dbReference type="Pfam" id="PF00612">
    <property type="entry name" value="IQ"/>
    <property type="match status" value="2"/>
</dbReference>
<dbReference type="EMBL" id="CM010724">
    <property type="protein sequence ID" value="RZC79877.1"/>
    <property type="molecule type" value="Genomic_DNA"/>
</dbReference>
<evidence type="ECO:0000256" key="3">
    <source>
        <dbReference type="ARBA" id="ARBA00024378"/>
    </source>
</evidence>
<dbReference type="Proteomes" id="UP000316621">
    <property type="component" value="Chromosome 10"/>
</dbReference>
<feature type="compositionally biased region" description="Polar residues" evidence="4">
    <location>
        <begin position="526"/>
        <end position="546"/>
    </location>
</feature>
<dbReference type="CDD" id="cd23767">
    <property type="entry name" value="IQCD"/>
    <property type="match status" value="1"/>
</dbReference>
<keyword evidence="7" id="KW-1185">Reference proteome</keyword>
<evidence type="ECO:0000256" key="2">
    <source>
        <dbReference type="ARBA" id="ARBA00024341"/>
    </source>
</evidence>
<dbReference type="Pfam" id="PF13178">
    <property type="entry name" value="DUF4005"/>
    <property type="match status" value="1"/>
</dbReference>
<gene>
    <name evidence="6" type="ORF">C5167_042454</name>
</gene>
<dbReference type="STRING" id="3469.A0A4Y7L4K3"/>
<feature type="compositionally biased region" description="Polar residues" evidence="4">
    <location>
        <begin position="343"/>
        <end position="356"/>
    </location>
</feature>
<evidence type="ECO:0000313" key="6">
    <source>
        <dbReference type="EMBL" id="RZC79877.1"/>
    </source>
</evidence>
<protein>
    <recommendedName>
        <fullName evidence="5">DUF4005 domain-containing protein</fullName>
    </recommendedName>
</protein>
<feature type="compositionally biased region" description="Basic and acidic residues" evidence="4">
    <location>
        <begin position="25"/>
        <end position="38"/>
    </location>
</feature>